<dbReference type="RefSeq" id="XP_024672693.1">
    <property type="nucleotide sequence ID" value="XM_024812381.1"/>
</dbReference>
<organism evidence="2 3">
    <name type="scientific">Aspergillus candidus</name>
    <dbReference type="NCBI Taxonomy" id="41067"/>
    <lineage>
        <taxon>Eukaryota</taxon>
        <taxon>Fungi</taxon>
        <taxon>Dikarya</taxon>
        <taxon>Ascomycota</taxon>
        <taxon>Pezizomycotina</taxon>
        <taxon>Eurotiomycetes</taxon>
        <taxon>Eurotiomycetidae</taxon>
        <taxon>Eurotiales</taxon>
        <taxon>Aspergillaceae</taxon>
        <taxon>Aspergillus</taxon>
        <taxon>Aspergillus subgen. Circumdati</taxon>
    </lineage>
</organism>
<evidence type="ECO:0000313" key="2">
    <source>
        <dbReference type="EMBL" id="PLB38681.1"/>
    </source>
</evidence>
<evidence type="ECO:0000313" key="3">
    <source>
        <dbReference type="Proteomes" id="UP000234585"/>
    </source>
</evidence>
<feature type="transmembrane region" description="Helical" evidence="1">
    <location>
        <begin position="21"/>
        <end position="41"/>
    </location>
</feature>
<keyword evidence="3" id="KW-1185">Reference proteome</keyword>
<keyword evidence="1" id="KW-0472">Membrane</keyword>
<sequence length="64" mass="7369">MIRLHIVVTTPWVGRSIGLDALVIIVVILVVAHTRLHVLFIPRLFRRSGVKVIIFIFRPEVMIQ</sequence>
<accession>A0A2I2FDG6</accession>
<dbReference type="GeneID" id="36519541"/>
<dbReference type="EMBL" id="KZ559134">
    <property type="protein sequence ID" value="PLB38681.1"/>
    <property type="molecule type" value="Genomic_DNA"/>
</dbReference>
<dbReference type="Proteomes" id="UP000234585">
    <property type="component" value="Unassembled WGS sequence"/>
</dbReference>
<gene>
    <name evidence="2" type="ORF">BDW47DRAFT_104676</name>
</gene>
<protein>
    <submittedName>
        <fullName evidence="2">Uncharacterized protein</fullName>
    </submittedName>
</protein>
<name>A0A2I2FDG6_ASPCN</name>
<proteinExistence type="predicted"/>
<evidence type="ECO:0000256" key="1">
    <source>
        <dbReference type="SAM" id="Phobius"/>
    </source>
</evidence>
<reference evidence="2 3" key="1">
    <citation type="submission" date="2017-12" db="EMBL/GenBank/DDBJ databases">
        <authorList>
            <consortium name="DOE Joint Genome Institute"/>
            <person name="Haridas S."/>
            <person name="Kjaerbolling I."/>
            <person name="Vesth T.C."/>
            <person name="Frisvad J.C."/>
            <person name="Nybo J.L."/>
            <person name="Theobald S."/>
            <person name="Kuo A."/>
            <person name="Bowyer P."/>
            <person name="Matsuda Y."/>
            <person name="Mondo S."/>
            <person name="Lyhne E.K."/>
            <person name="Kogle M.E."/>
            <person name="Clum A."/>
            <person name="Lipzen A."/>
            <person name="Salamov A."/>
            <person name="Ngan C.Y."/>
            <person name="Daum C."/>
            <person name="Chiniquy J."/>
            <person name="Barry K."/>
            <person name="LaButti K."/>
            <person name="Simmons B.A."/>
            <person name="Magnuson J.K."/>
            <person name="Mortensen U.H."/>
            <person name="Larsen T.O."/>
            <person name="Grigoriev I.V."/>
            <person name="Baker S.E."/>
            <person name="Andersen M.R."/>
            <person name="Nordberg H.P."/>
            <person name="Cantor M.N."/>
            <person name="Hua S.X."/>
        </authorList>
    </citation>
    <scope>NUCLEOTIDE SEQUENCE [LARGE SCALE GENOMIC DNA]</scope>
    <source>
        <strain evidence="2 3">CBS 102.13</strain>
    </source>
</reference>
<keyword evidence="1" id="KW-1133">Transmembrane helix</keyword>
<dbReference type="AlphaFoldDB" id="A0A2I2FDG6"/>
<keyword evidence="1" id="KW-0812">Transmembrane</keyword>